<dbReference type="Pfam" id="PF01177">
    <property type="entry name" value="Asp_Glu_race"/>
    <property type="match status" value="1"/>
</dbReference>
<sequence length="220" mass="23775">MSKKPRVVLLHGTPVAVEPIQRAFATRWPEAEIVDLLDASLSIDRAKDHDLTPRMFERFVELGDYAHRIGAEAILVTCSAFGPAIERMAKELPVPVLKPNEAMFREAIGRGRRIGMLATFAPSVLTMTEEFEQFVGEAGAQATLETIVVEGAMDALRKGDADRHNALIAARAPELAHCDAIMLAHFSTSRALAAVTEVVKTPVLTAPDAAVDRIRAAIAG</sequence>
<proteinExistence type="predicted"/>
<reference evidence="1 2" key="1">
    <citation type="submission" date="2021-06" db="EMBL/GenBank/DDBJ databases">
        <authorList>
            <person name="Lee D.H."/>
        </authorList>
    </citation>
    <scope>NUCLEOTIDE SEQUENCE [LARGE SCALE GENOMIC DNA]</scope>
    <source>
        <strain evidence="1 2">MMS21-HV4-11</strain>
    </source>
</reference>
<dbReference type="Proteomes" id="UP000727907">
    <property type="component" value="Unassembled WGS sequence"/>
</dbReference>
<evidence type="ECO:0000313" key="1">
    <source>
        <dbReference type="EMBL" id="MBU8875725.1"/>
    </source>
</evidence>
<dbReference type="EMBL" id="JAHOPB010000001">
    <property type="protein sequence ID" value="MBU8875725.1"/>
    <property type="molecule type" value="Genomic_DNA"/>
</dbReference>
<dbReference type="InterPro" id="IPR015942">
    <property type="entry name" value="Asp/Glu/hydantoin_racemase"/>
</dbReference>
<protein>
    <submittedName>
        <fullName evidence="1">Aspartate/glutamate racemase family protein</fullName>
    </submittedName>
</protein>
<evidence type="ECO:0000313" key="2">
    <source>
        <dbReference type="Proteomes" id="UP000727907"/>
    </source>
</evidence>
<organism evidence="1 2">
    <name type="scientific">Reyranella humidisoli</name>
    <dbReference type="NCBI Taxonomy" id="2849149"/>
    <lineage>
        <taxon>Bacteria</taxon>
        <taxon>Pseudomonadati</taxon>
        <taxon>Pseudomonadota</taxon>
        <taxon>Alphaproteobacteria</taxon>
        <taxon>Hyphomicrobiales</taxon>
        <taxon>Reyranellaceae</taxon>
        <taxon>Reyranella</taxon>
    </lineage>
</organism>
<keyword evidence="2" id="KW-1185">Reference proteome</keyword>
<name>A0ABS6IMU9_9HYPH</name>
<accession>A0ABS6IMU9</accession>
<comment type="caution">
    <text evidence="1">The sequence shown here is derived from an EMBL/GenBank/DDBJ whole genome shotgun (WGS) entry which is preliminary data.</text>
</comment>
<gene>
    <name evidence="1" type="ORF">KQ910_18265</name>
</gene>
<dbReference type="RefSeq" id="WP_216963422.1">
    <property type="nucleotide sequence ID" value="NZ_JAHOPB010000001.1"/>
</dbReference>